<dbReference type="CDD" id="cd05829">
    <property type="entry name" value="Sortase_F"/>
    <property type="match status" value="1"/>
</dbReference>
<name>A0A7H0I2P6_9ACTN</name>
<keyword evidence="1" id="KW-0378">Hydrolase</keyword>
<feature type="compositionally biased region" description="Pro residues" evidence="2">
    <location>
        <begin position="63"/>
        <end position="72"/>
    </location>
</feature>
<dbReference type="InterPro" id="IPR005754">
    <property type="entry name" value="Sortase"/>
</dbReference>
<dbReference type="InterPro" id="IPR042001">
    <property type="entry name" value="Sortase_F"/>
</dbReference>
<dbReference type="EMBL" id="CP060825">
    <property type="protein sequence ID" value="QNP67062.1"/>
    <property type="molecule type" value="Genomic_DNA"/>
</dbReference>
<dbReference type="InterPro" id="IPR023365">
    <property type="entry name" value="Sortase_dom-sf"/>
</dbReference>
<feature type="compositionally biased region" description="Low complexity" evidence="2">
    <location>
        <begin position="32"/>
        <end position="62"/>
    </location>
</feature>
<proteinExistence type="predicted"/>
<dbReference type="GO" id="GO:0016787">
    <property type="term" value="F:hydrolase activity"/>
    <property type="evidence" value="ECO:0007669"/>
    <property type="project" value="UniProtKB-KW"/>
</dbReference>
<dbReference type="Gene3D" id="2.40.260.10">
    <property type="entry name" value="Sortase"/>
    <property type="match status" value="1"/>
</dbReference>
<feature type="region of interest" description="Disordered" evidence="2">
    <location>
        <begin position="32"/>
        <end position="77"/>
    </location>
</feature>
<organism evidence="3 4">
    <name type="scientific">Streptomyces genisteinicus</name>
    <dbReference type="NCBI Taxonomy" id="2768068"/>
    <lineage>
        <taxon>Bacteria</taxon>
        <taxon>Bacillati</taxon>
        <taxon>Actinomycetota</taxon>
        <taxon>Actinomycetes</taxon>
        <taxon>Kitasatosporales</taxon>
        <taxon>Streptomycetaceae</taxon>
        <taxon>Streptomyces</taxon>
    </lineage>
</organism>
<reference evidence="3 4" key="1">
    <citation type="submission" date="2020-08" db="EMBL/GenBank/DDBJ databases">
        <title>A novel species.</title>
        <authorList>
            <person name="Gao J."/>
        </authorList>
    </citation>
    <scope>NUCLEOTIDE SEQUENCE [LARGE SCALE GENOMIC DNA]</scope>
    <source>
        <strain evidence="3 4">CRPJ-33</strain>
    </source>
</reference>
<gene>
    <name evidence="3" type="ORF">IAG43_31975</name>
</gene>
<evidence type="ECO:0000313" key="4">
    <source>
        <dbReference type="Proteomes" id="UP000516230"/>
    </source>
</evidence>
<evidence type="ECO:0000313" key="3">
    <source>
        <dbReference type="EMBL" id="QNP67062.1"/>
    </source>
</evidence>
<sequence>MASAPGAPLLKPRTRLAVLVVGVVLLVNGLRGGAPQPTAVQATTAPGGAGTRVGVPESLRPPSSAPAPPGPRSAPERLRIPVIGVDAPVTELGLDEAGVLEVPPADRTDAAGWYADGPAPGEPGTAVLAGHVDSPAGPAVFYLLGGLTRGSTVSVTRRDGSTARFSVYAVEAYDKDDFPTRTVYRSTRAAELRIITCGGGYREDTGYLGNVVVYATLAGQPG</sequence>
<dbReference type="AlphaFoldDB" id="A0A7H0I2P6"/>
<dbReference type="NCBIfam" id="NF033748">
    <property type="entry name" value="class_F_sortase"/>
    <property type="match status" value="1"/>
</dbReference>
<accession>A0A7H0I2P6</accession>
<evidence type="ECO:0000256" key="2">
    <source>
        <dbReference type="SAM" id="MobiDB-lite"/>
    </source>
</evidence>
<dbReference type="RefSeq" id="WP_187744115.1">
    <property type="nucleotide sequence ID" value="NZ_CP060825.1"/>
</dbReference>
<dbReference type="Proteomes" id="UP000516230">
    <property type="component" value="Chromosome"/>
</dbReference>
<protein>
    <submittedName>
        <fullName evidence="3">Class F sortase</fullName>
    </submittedName>
</protein>
<evidence type="ECO:0000256" key="1">
    <source>
        <dbReference type="ARBA" id="ARBA00022801"/>
    </source>
</evidence>
<dbReference type="SUPFAM" id="SSF63817">
    <property type="entry name" value="Sortase"/>
    <property type="match status" value="1"/>
</dbReference>
<keyword evidence="4" id="KW-1185">Reference proteome</keyword>
<dbReference type="Pfam" id="PF04203">
    <property type="entry name" value="Sortase"/>
    <property type="match status" value="1"/>
</dbReference>
<dbReference type="KEGG" id="sgj:IAG43_31975"/>